<dbReference type="EMBL" id="JAAOIC020000064">
    <property type="protein sequence ID" value="KAG8035234.1"/>
    <property type="molecule type" value="Genomic_DNA"/>
</dbReference>
<dbReference type="OrthoDB" id="6119243at2759"/>
<sequence>MLKTLQCKQPDRYRTDLPATAVVICFHNEAWSVLLRTVHSVLDRSPEHLIQEIILVDDYSDMRK</sequence>
<evidence type="ECO:0000313" key="4">
    <source>
        <dbReference type="Proteomes" id="UP000729913"/>
    </source>
</evidence>
<dbReference type="PANTHER" id="PTHR11675:SF131">
    <property type="entry name" value="POLYPEPTIDE N-ACETYLGALACTOSAMINYLTRANSFERASE 9-RELATED"/>
    <property type="match status" value="1"/>
</dbReference>
<keyword evidence="4" id="KW-1185">Reference proteome</keyword>
<proteinExistence type="predicted"/>
<name>A0A8J5R1X3_9HYME</name>
<evidence type="ECO:0000259" key="2">
    <source>
        <dbReference type="Pfam" id="PF00535"/>
    </source>
</evidence>
<feature type="domain" description="Glycosyltransferase 2-like" evidence="2">
    <location>
        <begin position="22"/>
        <end position="60"/>
    </location>
</feature>
<dbReference type="Proteomes" id="UP000729913">
    <property type="component" value="Unassembled WGS sequence"/>
</dbReference>
<dbReference type="GO" id="GO:0006493">
    <property type="term" value="P:protein O-linked glycosylation"/>
    <property type="evidence" value="ECO:0007669"/>
    <property type="project" value="TreeGrafter"/>
</dbReference>
<evidence type="ECO:0000256" key="1">
    <source>
        <dbReference type="ARBA" id="ARBA00023157"/>
    </source>
</evidence>
<dbReference type="AlphaFoldDB" id="A0A8J5R1X3"/>
<keyword evidence="1" id="KW-1015">Disulfide bond</keyword>
<dbReference type="Pfam" id="PF00535">
    <property type="entry name" value="Glycos_transf_2"/>
    <property type="match status" value="1"/>
</dbReference>
<reference evidence="3" key="1">
    <citation type="submission" date="2020-03" db="EMBL/GenBank/DDBJ databases">
        <authorList>
            <person name="Chebbi M.A."/>
            <person name="Drezen J.M."/>
        </authorList>
    </citation>
    <scope>NUCLEOTIDE SEQUENCE</scope>
    <source>
        <tissue evidence="3">Whole body</tissue>
    </source>
</reference>
<dbReference type="InterPro" id="IPR001173">
    <property type="entry name" value="Glyco_trans_2-like"/>
</dbReference>
<reference evidence="3" key="2">
    <citation type="submission" date="2021-04" db="EMBL/GenBank/DDBJ databases">
        <title>Genome-wide patterns of bracovirus chromosomal integration into multiple host tissues during parasitism.</title>
        <authorList>
            <person name="Chebbi M.A.C."/>
        </authorList>
    </citation>
    <scope>NUCLEOTIDE SEQUENCE</scope>
    <source>
        <tissue evidence="3">Whole body</tissue>
    </source>
</reference>
<organism evidence="3 4">
    <name type="scientific">Cotesia typhae</name>
    <dbReference type="NCBI Taxonomy" id="2053667"/>
    <lineage>
        <taxon>Eukaryota</taxon>
        <taxon>Metazoa</taxon>
        <taxon>Ecdysozoa</taxon>
        <taxon>Arthropoda</taxon>
        <taxon>Hexapoda</taxon>
        <taxon>Insecta</taxon>
        <taxon>Pterygota</taxon>
        <taxon>Neoptera</taxon>
        <taxon>Endopterygota</taxon>
        <taxon>Hymenoptera</taxon>
        <taxon>Apocrita</taxon>
        <taxon>Ichneumonoidea</taxon>
        <taxon>Braconidae</taxon>
        <taxon>Microgastrinae</taxon>
        <taxon>Cotesia</taxon>
    </lineage>
</organism>
<dbReference type="GO" id="GO:0005794">
    <property type="term" value="C:Golgi apparatus"/>
    <property type="evidence" value="ECO:0007669"/>
    <property type="project" value="TreeGrafter"/>
</dbReference>
<protein>
    <recommendedName>
        <fullName evidence="2">Glycosyltransferase 2-like domain-containing protein</fullName>
    </recommendedName>
</protein>
<dbReference type="GO" id="GO:0004653">
    <property type="term" value="F:polypeptide N-acetylgalactosaminyltransferase activity"/>
    <property type="evidence" value="ECO:0007669"/>
    <property type="project" value="TreeGrafter"/>
</dbReference>
<evidence type="ECO:0000313" key="3">
    <source>
        <dbReference type="EMBL" id="KAG8035234.1"/>
    </source>
</evidence>
<gene>
    <name evidence="3" type="ORF">G9C98_001724</name>
</gene>
<comment type="caution">
    <text evidence="3">The sequence shown here is derived from an EMBL/GenBank/DDBJ whole genome shotgun (WGS) entry which is preliminary data.</text>
</comment>
<accession>A0A8J5R1X3</accession>
<dbReference type="PANTHER" id="PTHR11675">
    <property type="entry name" value="N-ACETYLGALACTOSAMINYLTRANSFERASE"/>
    <property type="match status" value="1"/>
</dbReference>